<dbReference type="GO" id="GO:0008654">
    <property type="term" value="P:phospholipid biosynthetic process"/>
    <property type="evidence" value="ECO:0007669"/>
    <property type="project" value="UniProtKB-KW"/>
</dbReference>
<dbReference type="InterPro" id="IPR017438">
    <property type="entry name" value="ATP-NAD_kinase_N"/>
</dbReference>
<evidence type="ECO:0000313" key="11">
    <source>
        <dbReference type="EMBL" id="NHA68581.1"/>
    </source>
</evidence>
<dbReference type="PANTHER" id="PTHR12358">
    <property type="entry name" value="SPHINGOSINE KINASE"/>
    <property type="match status" value="1"/>
</dbReference>
<feature type="region of interest" description="Disordered" evidence="9">
    <location>
        <begin position="1"/>
        <end position="38"/>
    </location>
</feature>
<keyword evidence="7" id="KW-0443">Lipid metabolism</keyword>
<evidence type="ECO:0000313" key="12">
    <source>
        <dbReference type="Proteomes" id="UP000287866"/>
    </source>
</evidence>
<evidence type="ECO:0000256" key="2">
    <source>
        <dbReference type="ARBA" id="ARBA00005983"/>
    </source>
</evidence>
<dbReference type="Gene3D" id="2.60.200.40">
    <property type="match status" value="1"/>
</dbReference>
<keyword evidence="8" id="KW-1208">Phospholipid metabolism</keyword>
<gene>
    <name evidence="11" type="ORF">EPD83_011030</name>
</gene>
<evidence type="ECO:0000256" key="5">
    <source>
        <dbReference type="ARBA" id="ARBA00022777"/>
    </source>
</evidence>
<dbReference type="PROSITE" id="PS50146">
    <property type="entry name" value="DAGK"/>
    <property type="match status" value="1"/>
</dbReference>
<dbReference type="GO" id="GO:0016301">
    <property type="term" value="F:kinase activity"/>
    <property type="evidence" value="ECO:0007669"/>
    <property type="project" value="UniProtKB-KW"/>
</dbReference>
<evidence type="ECO:0000256" key="1">
    <source>
        <dbReference type="ARBA" id="ARBA00001946"/>
    </source>
</evidence>
<organism evidence="11 12">
    <name type="scientific">Phycicoccus flavus</name>
    <dbReference type="NCBI Taxonomy" id="2502783"/>
    <lineage>
        <taxon>Bacteria</taxon>
        <taxon>Bacillati</taxon>
        <taxon>Actinomycetota</taxon>
        <taxon>Actinomycetes</taxon>
        <taxon>Micrococcales</taxon>
        <taxon>Intrasporangiaceae</taxon>
        <taxon>Phycicoccus</taxon>
    </lineage>
</organism>
<dbReference type="Pfam" id="PF19279">
    <property type="entry name" value="YegS_C"/>
    <property type="match status" value="1"/>
</dbReference>
<proteinExistence type="inferred from homology"/>
<dbReference type="EMBL" id="SAYU02000032">
    <property type="protein sequence ID" value="NHA68581.1"/>
    <property type="molecule type" value="Genomic_DNA"/>
</dbReference>
<comment type="similarity">
    <text evidence="2">Belongs to the diacylglycerol/lipid kinase family.</text>
</comment>
<keyword evidence="7" id="KW-0444">Lipid biosynthesis</keyword>
<name>A0A8T6R8Q1_9MICO</name>
<keyword evidence="3" id="KW-0808">Transferase</keyword>
<comment type="cofactor">
    <cofactor evidence="1">
        <name>Mg(2+)</name>
        <dbReference type="ChEBI" id="CHEBI:18420"/>
    </cofactor>
</comment>
<protein>
    <recommendedName>
        <fullName evidence="10">DAGKc domain-containing protein</fullName>
    </recommendedName>
</protein>
<dbReference type="SUPFAM" id="SSF111331">
    <property type="entry name" value="NAD kinase/diacylglycerol kinase-like"/>
    <property type="match status" value="1"/>
</dbReference>
<keyword evidence="6" id="KW-0067">ATP-binding</keyword>
<keyword evidence="4" id="KW-0547">Nucleotide-binding</keyword>
<keyword evidence="5" id="KW-0418">Kinase</keyword>
<evidence type="ECO:0000256" key="9">
    <source>
        <dbReference type="SAM" id="MobiDB-lite"/>
    </source>
</evidence>
<evidence type="ECO:0000256" key="7">
    <source>
        <dbReference type="ARBA" id="ARBA00023209"/>
    </source>
</evidence>
<feature type="compositionally biased region" description="Basic and acidic residues" evidence="9">
    <location>
        <begin position="1"/>
        <end position="22"/>
    </location>
</feature>
<dbReference type="Gene3D" id="3.40.50.10330">
    <property type="entry name" value="Probable inorganic polyphosphate/atp-NAD kinase, domain 1"/>
    <property type="match status" value="1"/>
</dbReference>
<dbReference type="InterPro" id="IPR050187">
    <property type="entry name" value="Lipid_Phosphate_FormReg"/>
</dbReference>
<dbReference type="GO" id="GO:0005524">
    <property type="term" value="F:ATP binding"/>
    <property type="evidence" value="ECO:0007669"/>
    <property type="project" value="UniProtKB-KW"/>
</dbReference>
<evidence type="ECO:0000256" key="3">
    <source>
        <dbReference type="ARBA" id="ARBA00022679"/>
    </source>
</evidence>
<reference evidence="11" key="1">
    <citation type="submission" date="2020-03" db="EMBL/GenBank/DDBJ databases">
        <title>Phycicoccus flavus sp. nov., a novel endophytic actinobacterium isolated from branch of Kandelia candel.</title>
        <authorList>
            <person name="Tuo L."/>
        </authorList>
    </citation>
    <scope>NUCLEOTIDE SEQUENCE</scope>
    <source>
        <strain evidence="11">CMS6Z-2</strain>
    </source>
</reference>
<evidence type="ECO:0000256" key="6">
    <source>
        <dbReference type="ARBA" id="ARBA00022840"/>
    </source>
</evidence>
<sequence>MQSREPGRHADPGTRPSRDAFRQGEAPEPPPRKRAAVVVNPTKFEDLDEVHEKLKKVCADHDWDDPLFLETTKDDVGFGQTREALEQGVDLVCALGGDGTVRAVGEELVGTDVPFGLLPGGTGNLLARNLLLPVDDLEKAMAVALTGRNRRIDVAWMVLDEDDESLELEEGAGANSSSGPRKHAFFVMAGLGLDAAIMDSTSEELKKRIGWAAYVPSGFSHWLGDRFTTTVAIDGGAEETKRARMVVIGNCGKITGGIELMPDAEPDDGLLDLIVLAPRGVAAWASVAARVVTRSDRTSSDLSRSKCTAATVRVDEKQRVQLDGDIIGEASRLAVEIEPRAVVVRTEVGKNGSPTS</sequence>
<dbReference type="InterPro" id="IPR001206">
    <property type="entry name" value="Diacylglycerol_kinase_cat_dom"/>
</dbReference>
<feature type="domain" description="DAGKc" evidence="10">
    <location>
        <begin position="30"/>
        <end position="161"/>
    </location>
</feature>
<dbReference type="AlphaFoldDB" id="A0A8T6R8Q1"/>
<accession>A0A8T6R8Q1</accession>
<dbReference type="Proteomes" id="UP000287866">
    <property type="component" value="Unassembled WGS sequence"/>
</dbReference>
<comment type="caution">
    <text evidence="11">The sequence shown here is derived from an EMBL/GenBank/DDBJ whole genome shotgun (WGS) entry which is preliminary data.</text>
</comment>
<evidence type="ECO:0000256" key="8">
    <source>
        <dbReference type="ARBA" id="ARBA00023264"/>
    </source>
</evidence>
<dbReference type="InterPro" id="IPR016064">
    <property type="entry name" value="NAD/diacylglycerol_kinase_sf"/>
</dbReference>
<keyword evidence="12" id="KW-1185">Reference proteome</keyword>
<keyword evidence="7" id="KW-0594">Phospholipid biosynthesis</keyword>
<evidence type="ECO:0000259" key="10">
    <source>
        <dbReference type="PROSITE" id="PS50146"/>
    </source>
</evidence>
<dbReference type="InterPro" id="IPR045540">
    <property type="entry name" value="YegS/DAGK_C"/>
</dbReference>
<dbReference type="Pfam" id="PF00781">
    <property type="entry name" value="DAGK_cat"/>
    <property type="match status" value="1"/>
</dbReference>
<evidence type="ECO:0000256" key="4">
    <source>
        <dbReference type="ARBA" id="ARBA00022741"/>
    </source>
</evidence>
<dbReference type="PANTHER" id="PTHR12358:SF54">
    <property type="entry name" value="SPHINGOSINE KINASE RELATED PROTEIN"/>
    <property type="match status" value="1"/>
</dbReference>